<dbReference type="PANTHER" id="PTHR30575">
    <property type="entry name" value="PEPTIDASE M20"/>
    <property type="match status" value="1"/>
</dbReference>
<feature type="domain" description="Peptidase M20 dimerisation" evidence="2">
    <location>
        <begin position="166"/>
        <end position="255"/>
    </location>
</feature>
<dbReference type="FunFam" id="3.30.70.360:FF:000004">
    <property type="entry name" value="Peptidase M20 domain-containing protein 2"/>
    <property type="match status" value="1"/>
</dbReference>
<evidence type="ECO:0000313" key="4">
    <source>
        <dbReference type="EMBL" id="WGV51671.2"/>
    </source>
</evidence>
<dbReference type="Pfam" id="PF07687">
    <property type="entry name" value="M20_dimer"/>
    <property type="match status" value="1"/>
</dbReference>
<dbReference type="Gene3D" id="3.40.630.10">
    <property type="entry name" value="Zn peptidases"/>
    <property type="match status" value="1"/>
</dbReference>
<dbReference type="InterPro" id="IPR017439">
    <property type="entry name" value="Amidohydrolase"/>
</dbReference>
<dbReference type="InterPro" id="IPR036264">
    <property type="entry name" value="Bact_exopeptidase_dim_dom"/>
</dbReference>
<accession>A0A5P3G6P2</accession>
<evidence type="ECO:0000313" key="5">
    <source>
        <dbReference type="Proteomes" id="UP000502345"/>
    </source>
</evidence>
<dbReference type="InterPro" id="IPR017144">
    <property type="entry name" value="Xaa-Arg_dipeptidase"/>
</dbReference>
<protein>
    <recommendedName>
        <fullName evidence="1">Peptidase M20 domain-containing protein 2</fullName>
    </recommendedName>
</protein>
<dbReference type="SUPFAM" id="SSF53187">
    <property type="entry name" value="Zn-dependent exopeptidases"/>
    <property type="match status" value="1"/>
</dbReference>
<proteinExistence type="inferred from homology"/>
<organism evidence="3 5">
    <name type="scientific">Rhodococcus erythropolis</name>
    <name type="common">Arthrobacter picolinophilus</name>
    <dbReference type="NCBI Taxonomy" id="1833"/>
    <lineage>
        <taxon>Bacteria</taxon>
        <taxon>Bacillati</taxon>
        <taxon>Actinomycetota</taxon>
        <taxon>Actinomycetes</taxon>
        <taxon>Mycobacteriales</taxon>
        <taxon>Nocardiaceae</taxon>
        <taxon>Rhodococcus</taxon>
        <taxon>Rhodococcus erythropolis group</taxon>
    </lineage>
</organism>
<dbReference type="EMBL" id="CP050124">
    <property type="protein sequence ID" value="QIP39470.1"/>
    <property type="molecule type" value="Genomic_DNA"/>
</dbReference>
<dbReference type="NCBIfam" id="TIGR01891">
    <property type="entry name" value="amidohydrolases"/>
    <property type="match status" value="1"/>
</dbReference>
<comment type="similarity">
    <text evidence="1">Belongs to the peptidase M20A family.</text>
</comment>
<dbReference type="Pfam" id="PF01546">
    <property type="entry name" value="Peptidase_M20"/>
    <property type="match status" value="1"/>
</dbReference>
<dbReference type="Gene3D" id="3.30.70.360">
    <property type="match status" value="1"/>
</dbReference>
<dbReference type="InterPro" id="IPR052030">
    <property type="entry name" value="Peptidase_M20/M20A_hydrolases"/>
</dbReference>
<dbReference type="Proteomes" id="UP000502345">
    <property type="component" value="Chromosome"/>
</dbReference>
<dbReference type="AlphaFoldDB" id="A0A5P3G6P2"/>
<reference evidence="4" key="2">
    <citation type="submission" date="2023-08" db="EMBL/GenBank/DDBJ databases">
        <title>Isolation and Characterization of Rhodococcus erythropolis MGMM8.</title>
        <authorList>
            <person name="Diabankana R.G.C."/>
            <person name="Afordoanyi D.M."/>
            <person name="Validov S.Z."/>
        </authorList>
    </citation>
    <scope>NUCLEOTIDE SEQUENCE</scope>
    <source>
        <strain evidence="4">MGMM8</strain>
    </source>
</reference>
<reference evidence="3 5" key="1">
    <citation type="submission" date="2020-03" db="EMBL/GenBank/DDBJ databases">
        <title>Screen low temperature-resistant strains for efficient degradation of petroleum hydrocarbons under the low temperature.</title>
        <authorList>
            <person name="Wang Y."/>
            <person name="Chen J."/>
        </authorList>
    </citation>
    <scope>NUCLEOTIDE SEQUENCE [LARGE SCALE GENOMIC DNA]</scope>
    <source>
        <strain evidence="3 5">KB1</strain>
    </source>
</reference>
<dbReference type="GO" id="GO:0071713">
    <property type="term" value="F:para-aminobenzoyl-glutamate hydrolase activity"/>
    <property type="evidence" value="ECO:0007669"/>
    <property type="project" value="TreeGrafter"/>
</dbReference>
<dbReference type="GO" id="GO:0016805">
    <property type="term" value="F:dipeptidase activity"/>
    <property type="evidence" value="ECO:0007669"/>
    <property type="project" value="InterPro"/>
</dbReference>
<dbReference type="GO" id="GO:0005737">
    <property type="term" value="C:cytoplasm"/>
    <property type="evidence" value="ECO:0007669"/>
    <property type="project" value="TreeGrafter"/>
</dbReference>
<name>A0A5P3G6P2_RHOER</name>
<gene>
    <name evidence="3" type="ORF">G9444_2226</name>
    <name evidence="4" type="ORF">QIE55_10800</name>
</gene>
<dbReference type="GO" id="GO:0046657">
    <property type="term" value="P:folic acid catabolic process"/>
    <property type="evidence" value="ECO:0007669"/>
    <property type="project" value="TreeGrafter"/>
</dbReference>
<dbReference type="RefSeq" id="WP_003940688.1">
    <property type="nucleotide sequence ID" value="NZ_AP018733.1"/>
</dbReference>
<evidence type="ECO:0000313" key="3">
    <source>
        <dbReference type="EMBL" id="QIP39470.1"/>
    </source>
</evidence>
<dbReference type="EMBL" id="CP124545">
    <property type="protein sequence ID" value="WGV51671.2"/>
    <property type="molecule type" value="Genomic_DNA"/>
</dbReference>
<dbReference type="PIRSF" id="PIRSF037226">
    <property type="entry name" value="Amidohydrolase_ACY1L2_prd"/>
    <property type="match status" value="1"/>
</dbReference>
<dbReference type="Proteomes" id="UP001230933">
    <property type="component" value="Chromosome"/>
</dbReference>
<dbReference type="PANTHER" id="PTHR30575:SF0">
    <property type="entry name" value="XAA-ARG DIPEPTIDASE"/>
    <property type="match status" value="1"/>
</dbReference>
<dbReference type="CDD" id="cd05672">
    <property type="entry name" value="M20_ACY1L2-like"/>
    <property type="match status" value="1"/>
</dbReference>
<dbReference type="SUPFAM" id="SSF55031">
    <property type="entry name" value="Bacterial exopeptidase dimerisation domain"/>
    <property type="match status" value="1"/>
</dbReference>
<dbReference type="InterPro" id="IPR002933">
    <property type="entry name" value="Peptidase_M20"/>
</dbReference>
<sequence>MNQNVDSAVRSVEADLIALSHSIHSDPELAFEEFRSAAKVSDLLAQHGFAVTHGIVDLPTAFDATYGSGELVIAICAEYDALPEIGHACGHNIIAAAAVGAGIALATVADELGITVRVIGTPAEETGGGKVLMLERGAFDGVGAAMMVHPGPIDIIGATSLALADIAVSYHGREAHASAAPEFGRNAADAATLAQVAVGLLRQHLQPGQQIHGIVSDGGTAPNIVPARSELLYYLRAETAASLANLSERADACFASGALGTGCTHEIRTVSPTYTELTPDPWLAAAYREQIVDLGRVPLAAEWERSRPLGSTDMGNVTNVIPGIHPVIGLDSSGAVTHQPEFAAACITTSADRAVVDGAIALARTAVRVASDPEQRARLLEGVDRR</sequence>
<evidence type="ECO:0000259" key="2">
    <source>
        <dbReference type="Pfam" id="PF07687"/>
    </source>
</evidence>
<evidence type="ECO:0000256" key="1">
    <source>
        <dbReference type="PIRNR" id="PIRNR037226"/>
    </source>
</evidence>
<dbReference type="InterPro" id="IPR011650">
    <property type="entry name" value="Peptidase_M20_dimer"/>
</dbReference>